<comment type="caution">
    <text evidence="1">The sequence shown here is derived from an EMBL/GenBank/DDBJ whole genome shotgun (WGS) entry which is preliminary data.</text>
</comment>
<keyword evidence="2" id="KW-1185">Reference proteome</keyword>
<gene>
    <name evidence="1" type="ORF">RRG08_006027</name>
</gene>
<proteinExistence type="predicted"/>
<reference evidence="1" key="1">
    <citation type="journal article" date="2023" name="G3 (Bethesda)">
        <title>A reference genome for the long-term kleptoplast-retaining sea slug Elysia crispata morphotype clarki.</title>
        <authorList>
            <person name="Eastman K.E."/>
            <person name="Pendleton A.L."/>
            <person name="Shaikh M.A."/>
            <person name="Suttiyut T."/>
            <person name="Ogas R."/>
            <person name="Tomko P."/>
            <person name="Gavelis G."/>
            <person name="Widhalm J.R."/>
            <person name="Wisecaver J.H."/>
        </authorList>
    </citation>
    <scope>NUCLEOTIDE SEQUENCE</scope>
    <source>
        <strain evidence="1">ECLA1</strain>
    </source>
</reference>
<dbReference type="AlphaFoldDB" id="A0AAE1DZ15"/>
<dbReference type="EMBL" id="JAWDGP010001776">
    <property type="protein sequence ID" value="KAK3788219.1"/>
    <property type="molecule type" value="Genomic_DNA"/>
</dbReference>
<organism evidence="1 2">
    <name type="scientific">Elysia crispata</name>
    <name type="common">lettuce slug</name>
    <dbReference type="NCBI Taxonomy" id="231223"/>
    <lineage>
        <taxon>Eukaryota</taxon>
        <taxon>Metazoa</taxon>
        <taxon>Spiralia</taxon>
        <taxon>Lophotrochozoa</taxon>
        <taxon>Mollusca</taxon>
        <taxon>Gastropoda</taxon>
        <taxon>Heterobranchia</taxon>
        <taxon>Euthyneura</taxon>
        <taxon>Panpulmonata</taxon>
        <taxon>Sacoglossa</taxon>
        <taxon>Placobranchoidea</taxon>
        <taxon>Plakobranchidae</taxon>
        <taxon>Elysia</taxon>
    </lineage>
</organism>
<accession>A0AAE1DZ15</accession>
<evidence type="ECO:0000313" key="1">
    <source>
        <dbReference type="EMBL" id="KAK3788219.1"/>
    </source>
</evidence>
<dbReference type="Proteomes" id="UP001283361">
    <property type="component" value="Unassembled WGS sequence"/>
</dbReference>
<protein>
    <submittedName>
        <fullName evidence="1">Uncharacterized protein</fullName>
    </submittedName>
</protein>
<sequence length="77" mass="8482">MLLLCVCDMLRAVKELAKTKTDCWIDCRTKLCGKFPHSEPETYFHQGTCGYSTRINPLTGTGFSVGLVVALTCSPSH</sequence>
<name>A0AAE1DZ15_9GAST</name>
<evidence type="ECO:0000313" key="2">
    <source>
        <dbReference type="Proteomes" id="UP001283361"/>
    </source>
</evidence>